<proteinExistence type="predicted"/>
<evidence type="ECO:0000313" key="1">
    <source>
        <dbReference type="EMBL" id="CEK56293.1"/>
    </source>
</evidence>
<feature type="non-terminal residue" evidence="1">
    <location>
        <position position="74"/>
    </location>
</feature>
<protein>
    <submittedName>
        <fullName evidence="1">Uncharacterized protein</fullName>
    </submittedName>
</protein>
<organism evidence="1">
    <name type="scientific">Arion vulgaris</name>
    <dbReference type="NCBI Taxonomy" id="1028688"/>
    <lineage>
        <taxon>Eukaryota</taxon>
        <taxon>Metazoa</taxon>
        <taxon>Spiralia</taxon>
        <taxon>Lophotrochozoa</taxon>
        <taxon>Mollusca</taxon>
        <taxon>Gastropoda</taxon>
        <taxon>Heterobranchia</taxon>
        <taxon>Euthyneura</taxon>
        <taxon>Panpulmonata</taxon>
        <taxon>Eupulmonata</taxon>
        <taxon>Stylommatophora</taxon>
        <taxon>Helicina</taxon>
        <taxon>Arionoidea</taxon>
        <taxon>Arionidae</taxon>
        <taxon>Arion</taxon>
    </lineage>
</organism>
<dbReference type="EMBL" id="HACG01009428">
    <property type="protein sequence ID" value="CEK56293.1"/>
    <property type="molecule type" value="Transcribed_RNA"/>
</dbReference>
<feature type="non-terminal residue" evidence="1">
    <location>
        <position position="1"/>
    </location>
</feature>
<name>A0A0B6YJ95_9EUPU</name>
<accession>A0A0B6YJ95</accession>
<sequence length="74" mass="7955">NSPAPPGYKDNSLDGDLGIDKLVFLQTRAYKKDAGTLVASGPYAHIHFWNVFQGGNLMAQFRGSKVKGGMVTSL</sequence>
<dbReference type="AlphaFoldDB" id="A0A0B6YJ95"/>
<gene>
    <name evidence="1" type="primary">ORF27289</name>
</gene>
<reference evidence="1" key="1">
    <citation type="submission" date="2014-12" db="EMBL/GenBank/DDBJ databases">
        <title>Insight into the proteome of Arion vulgaris.</title>
        <authorList>
            <person name="Aradska J."/>
            <person name="Bulat T."/>
            <person name="Smidak R."/>
            <person name="Sarate P."/>
            <person name="Gangsoo J."/>
            <person name="Sialana F."/>
            <person name="Bilban M."/>
            <person name="Lubec G."/>
        </authorList>
    </citation>
    <scope>NUCLEOTIDE SEQUENCE</scope>
    <source>
        <tissue evidence="1">Skin</tissue>
    </source>
</reference>